<name>X0S776_9ZZZZ</name>
<protein>
    <submittedName>
        <fullName evidence="2">Uncharacterized protein</fullName>
    </submittedName>
</protein>
<feature type="compositionally biased region" description="Basic residues" evidence="1">
    <location>
        <begin position="197"/>
        <end position="211"/>
    </location>
</feature>
<organism evidence="2">
    <name type="scientific">marine sediment metagenome</name>
    <dbReference type="NCBI Taxonomy" id="412755"/>
    <lineage>
        <taxon>unclassified sequences</taxon>
        <taxon>metagenomes</taxon>
        <taxon>ecological metagenomes</taxon>
    </lineage>
</organism>
<accession>X0S776</accession>
<evidence type="ECO:0000256" key="1">
    <source>
        <dbReference type="SAM" id="MobiDB-lite"/>
    </source>
</evidence>
<feature type="non-terminal residue" evidence="2">
    <location>
        <position position="1"/>
    </location>
</feature>
<dbReference type="Gene3D" id="3.60.21.10">
    <property type="match status" value="1"/>
</dbReference>
<dbReference type="AlphaFoldDB" id="X0S776"/>
<dbReference type="SUPFAM" id="SSF56300">
    <property type="entry name" value="Metallo-dependent phosphatases"/>
    <property type="match status" value="1"/>
</dbReference>
<evidence type="ECO:0000313" key="2">
    <source>
        <dbReference type="EMBL" id="GAF71046.1"/>
    </source>
</evidence>
<dbReference type="EMBL" id="BARS01005288">
    <property type="protein sequence ID" value="GAF71046.1"/>
    <property type="molecule type" value="Genomic_DNA"/>
</dbReference>
<dbReference type="InterPro" id="IPR029052">
    <property type="entry name" value="Metallo-depent_PP-like"/>
</dbReference>
<comment type="caution">
    <text evidence="2">The sequence shown here is derived from an EMBL/GenBank/DDBJ whole genome shotgun (WGS) entry which is preliminary data.</text>
</comment>
<proteinExistence type="predicted"/>
<gene>
    <name evidence="2" type="ORF">S01H1_10354</name>
</gene>
<feature type="region of interest" description="Disordered" evidence="1">
    <location>
        <begin position="181"/>
        <end position="217"/>
    </location>
</feature>
<reference evidence="2" key="1">
    <citation type="journal article" date="2014" name="Front. Microbiol.">
        <title>High frequency of phylogenetically diverse reductive dehalogenase-homologous genes in deep subseafloor sedimentary metagenomes.</title>
        <authorList>
            <person name="Kawai M."/>
            <person name="Futagami T."/>
            <person name="Toyoda A."/>
            <person name="Takaki Y."/>
            <person name="Nishi S."/>
            <person name="Hori S."/>
            <person name="Arai W."/>
            <person name="Tsubouchi T."/>
            <person name="Morono Y."/>
            <person name="Uchiyama I."/>
            <person name="Ito T."/>
            <person name="Fujiyama A."/>
            <person name="Inagaki F."/>
            <person name="Takami H."/>
        </authorList>
    </citation>
    <scope>NUCLEOTIDE SEQUENCE</scope>
    <source>
        <strain evidence="2">Expedition CK06-06</strain>
    </source>
</reference>
<sequence length="217" mass="24552">ATNVLVIHKMIAPRKPWGTAKEGKDYDSPEMLYNNDPWFDFVLCGDWHGQFYWRSKADTHIVNPGALARKTGGKEDYDRHPSIVLWDTKDNDIEEIPLESALPSEEVLTREHIKSAVKHTKKMKEFTSRIKTGGGSLGPGYMKKLVETLGRMKAEGTLAIGPERKILEAIDHSQFKAAINQELENGQNIRGEDRTPKKSKRDPRKKRKISSRGKSGT</sequence>